<reference evidence="1" key="1">
    <citation type="submission" date="2021-12" db="EMBL/GenBank/DDBJ databases">
        <authorList>
            <person name="King R."/>
        </authorList>
    </citation>
    <scope>NUCLEOTIDE SEQUENCE</scope>
</reference>
<dbReference type="Proteomes" id="UP001154078">
    <property type="component" value="Chromosome 1"/>
</dbReference>
<evidence type="ECO:0000313" key="1">
    <source>
        <dbReference type="EMBL" id="CAH0547286.1"/>
    </source>
</evidence>
<dbReference type="PANTHER" id="PTHR46409">
    <property type="entry name" value="HTH PSQ-TYPE DOMAIN-CONTAINING PROTEIN"/>
    <property type="match status" value="1"/>
</dbReference>
<keyword evidence="2" id="KW-1185">Reference proteome</keyword>
<dbReference type="PANTHER" id="PTHR46409:SF1">
    <property type="entry name" value="HTH PSQ-TYPE DOMAIN-CONTAINING PROTEIN"/>
    <property type="match status" value="1"/>
</dbReference>
<dbReference type="EMBL" id="OV121132">
    <property type="protein sequence ID" value="CAH0547286.1"/>
    <property type="molecule type" value="Genomic_DNA"/>
</dbReference>
<proteinExistence type="predicted"/>
<dbReference type="AlphaFoldDB" id="A0A9P0FBX2"/>
<name>A0A9P0FBX2_BRAAE</name>
<protein>
    <submittedName>
        <fullName evidence="1">Uncharacterized protein</fullName>
    </submittedName>
</protein>
<organism evidence="1 2">
    <name type="scientific">Brassicogethes aeneus</name>
    <name type="common">Rape pollen beetle</name>
    <name type="synonym">Meligethes aeneus</name>
    <dbReference type="NCBI Taxonomy" id="1431903"/>
    <lineage>
        <taxon>Eukaryota</taxon>
        <taxon>Metazoa</taxon>
        <taxon>Ecdysozoa</taxon>
        <taxon>Arthropoda</taxon>
        <taxon>Hexapoda</taxon>
        <taxon>Insecta</taxon>
        <taxon>Pterygota</taxon>
        <taxon>Neoptera</taxon>
        <taxon>Endopterygota</taxon>
        <taxon>Coleoptera</taxon>
        <taxon>Polyphaga</taxon>
        <taxon>Cucujiformia</taxon>
        <taxon>Nitidulidae</taxon>
        <taxon>Meligethinae</taxon>
        <taxon>Brassicogethes</taxon>
    </lineage>
</organism>
<gene>
    <name evidence="1" type="ORF">MELIAE_LOCUS1307</name>
</gene>
<evidence type="ECO:0000313" key="2">
    <source>
        <dbReference type="Proteomes" id="UP001154078"/>
    </source>
</evidence>
<accession>A0A9P0FBX2</accession>
<sequence>MTSTAPLTLTRGRTTRCPLYGVGKPFNKNVLPTYEDILQQYLFTKNELKISGQLKEPTFAEVAKIVEPQLQEIWKKASLPIISSERIMERIREYHNKYRELLKPYKQRANVASYIQKIEKFKEKSQGLFDIATCKCKCFEKCTCEKLKKIPVLEREFLLDQRSARKIMIGNVDSHTTRQMEKREKRKLQEAASSSIVKTIEQQKYANNSQIKESLPSISFEPSTEPPISIISGQMRKSLPNLARECDRWGLSDRGAAAVSSALLQDLGVVTKDDISSVIDRSKVRRERQKLRKQNQLNDGKDPMLKSIYFDGRKDLTRKTTLKDGVHHPLNVTEEHVVLVQEPMSEYLGHVTPLSGTSFNIFTAITNFVSLKGYKTDELVAIGCDGTNVNTGNENGIMRKLEVHYKKPLHWFVCLLHSNELPFRHLLVNLDGATHGPNFSGPIGKALKHCMKPVVKYMAIEGNALPAVDLADLSNDQNYLYKIVLAVTSGECSQHLSNLQPGPISHSRWLTTASRILRLYISSKKPTENLITLATYIVKVYAPVWFAIKTKPRCWDGARHLWKIIYLSRYLPQILRNVIDPVIQRNAYFSHPENLLLAMLTDDKPTIRTLALRRILKTRNQRQNNIGVRKFKVPKINFKADEYYEMITYATYLNNEPPLTKSISVEELKSYIDTNEYIMTFPNYPCHTQSVERCVRLVTEAAAAVGELQRDGYIKSRLKSRSLMPQFEKKSDYKLD</sequence>
<dbReference type="OrthoDB" id="6764388at2759"/>